<keyword evidence="4" id="KW-1133">Transmembrane helix</keyword>
<evidence type="ECO:0000256" key="1">
    <source>
        <dbReference type="PROSITE-ProRule" id="PRU10141"/>
    </source>
</evidence>
<dbReference type="EMBL" id="JAUCMV010000001">
    <property type="protein sequence ID" value="KAK0423518.1"/>
    <property type="molecule type" value="Genomic_DNA"/>
</dbReference>
<dbReference type="PANTHER" id="PTHR11909">
    <property type="entry name" value="CASEIN KINASE-RELATED"/>
    <property type="match status" value="1"/>
</dbReference>
<keyword evidence="1" id="KW-0547">Nucleotide-binding</keyword>
<evidence type="ECO:0000256" key="3">
    <source>
        <dbReference type="SAM" id="MobiDB-lite"/>
    </source>
</evidence>
<dbReference type="InterPro" id="IPR017441">
    <property type="entry name" value="Protein_kinase_ATP_BS"/>
</dbReference>
<evidence type="ECO:0000313" key="7">
    <source>
        <dbReference type="Proteomes" id="UP001175271"/>
    </source>
</evidence>
<name>A0AA39IFR7_9BILA</name>
<dbReference type="SMART" id="SM00220">
    <property type="entry name" value="S_TKc"/>
    <property type="match status" value="1"/>
</dbReference>
<dbReference type="GO" id="GO:0004672">
    <property type="term" value="F:protein kinase activity"/>
    <property type="evidence" value="ECO:0007669"/>
    <property type="project" value="InterPro"/>
</dbReference>
<evidence type="ECO:0000256" key="2">
    <source>
        <dbReference type="SAM" id="Coils"/>
    </source>
</evidence>
<keyword evidence="2" id="KW-0175">Coiled coil</keyword>
<keyword evidence="1" id="KW-0067">ATP-binding</keyword>
<dbReference type="GO" id="GO:0005524">
    <property type="term" value="F:ATP binding"/>
    <property type="evidence" value="ECO:0007669"/>
    <property type="project" value="UniProtKB-UniRule"/>
</dbReference>
<proteinExistence type="predicted"/>
<protein>
    <recommendedName>
        <fullName evidence="5">Protein kinase domain-containing protein</fullName>
    </recommendedName>
</protein>
<feature type="compositionally biased region" description="Basic and acidic residues" evidence="3">
    <location>
        <begin position="689"/>
        <end position="725"/>
    </location>
</feature>
<feature type="compositionally biased region" description="Basic and acidic residues" evidence="3">
    <location>
        <begin position="600"/>
        <end position="611"/>
    </location>
</feature>
<dbReference type="InterPro" id="IPR011009">
    <property type="entry name" value="Kinase-like_dom_sf"/>
</dbReference>
<gene>
    <name evidence="6" type="ORF">QR680_008183</name>
</gene>
<organism evidence="6 7">
    <name type="scientific">Steinernema hermaphroditum</name>
    <dbReference type="NCBI Taxonomy" id="289476"/>
    <lineage>
        <taxon>Eukaryota</taxon>
        <taxon>Metazoa</taxon>
        <taxon>Ecdysozoa</taxon>
        <taxon>Nematoda</taxon>
        <taxon>Chromadorea</taxon>
        <taxon>Rhabditida</taxon>
        <taxon>Tylenchina</taxon>
        <taxon>Panagrolaimomorpha</taxon>
        <taxon>Strongyloidoidea</taxon>
        <taxon>Steinernematidae</taxon>
        <taxon>Steinernema</taxon>
    </lineage>
</organism>
<keyword evidence="4" id="KW-0812">Transmembrane</keyword>
<evidence type="ECO:0000313" key="6">
    <source>
        <dbReference type="EMBL" id="KAK0423518.1"/>
    </source>
</evidence>
<feature type="compositionally biased region" description="Polar residues" evidence="3">
    <location>
        <begin position="359"/>
        <end position="368"/>
    </location>
</feature>
<dbReference type="Pfam" id="PF00069">
    <property type="entry name" value="Pkinase"/>
    <property type="match status" value="1"/>
</dbReference>
<dbReference type="FunFam" id="1.10.510.10:FF:000967">
    <property type="entry name" value="Protein CBG11274"/>
    <property type="match status" value="1"/>
</dbReference>
<evidence type="ECO:0000256" key="4">
    <source>
        <dbReference type="SAM" id="Phobius"/>
    </source>
</evidence>
<dbReference type="InterPro" id="IPR000719">
    <property type="entry name" value="Prot_kinase_dom"/>
</dbReference>
<dbReference type="Gene3D" id="1.10.510.10">
    <property type="entry name" value="Transferase(Phosphotransferase) domain 1"/>
    <property type="match status" value="1"/>
</dbReference>
<feature type="transmembrane region" description="Helical" evidence="4">
    <location>
        <begin position="45"/>
        <end position="74"/>
    </location>
</feature>
<dbReference type="Proteomes" id="UP001175271">
    <property type="component" value="Unassembled WGS sequence"/>
</dbReference>
<feature type="domain" description="Protein kinase" evidence="5">
    <location>
        <begin position="854"/>
        <end position="1163"/>
    </location>
</feature>
<feature type="compositionally biased region" description="Basic residues" evidence="3">
    <location>
        <begin position="612"/>
        <end position="624"/>
    </location>
</feature>
<keyword evidence="4" id="KW-0472">Membrane</keyword>
<feature type="compositionally biased region" description="Basic and acidic residues" evidence="3">
    <location>
        <begin position="656"/>
        <end position="681"/>
    </location>
</feature>
<comment type="caution">
    <text evidence="6">The sequence shown here is derived from an EMBL/GenBank/DDBJ whole genome shotgun (WGS) entry which is preliminary data.</text>
</comment>
<dbReference type="SUPFAM" id="SSF56112">
    <property type="entry name" value="Protein kinase-like (PK-like)"/>
    <property type="match status" value="1"/>
</dbReference>
<accession>A0AA39IFR7</accession>
<dbReference type="AlphaFoldDB" id="A0AA39IFR7"/>
<feature type="coiled-coil region" evidence="2">
    <location>
        <begin position="130"/>
        <end position="189"/>
    </location>
</feature>
<dbReference type="InterPro" id="IPR050235">
    <property type="entry name" value="CK1_Ser-Thr_kinase"/>
</dbReference>
<feature type="binding site" evidence="1">
    <location>
        <position position="884"/>
    </location>
    <ligand>
        <name>ATP</name>
        <dbReference type="ChEBI" id="CHEBI:30616"/>
    </ligand>
</feature>
<dbReference type="PROSITE" id="PS00107">
    <property type="entry name" value="PROTEIN_KINASE_ATP"/>
    <property type="match status" value="1"/>
</dbReference>
<sequence length="1163" mass="134572">MSDNSTTAPATTTVYGNTMVETQDPVENAQTVPFVVESYVPTMSMIWVTVVFYILIIGILMCCSGALVFTRWIYKRHARRRLDAEKEKHHRLEEKLRGDEPRIKEVQEPEKQRQMDEKLREDEFRFKAILEAEQEKQRRIEQRLREDELRMTIKLEAETDRRRRLEEKLREDELQMKDQMRQLRERELELRMSKQSVPCFSPTHCGHFYWAAGPTQEKAAYATPEGLHHSPTANDRIFLGCETYFRYNYQTKVRKNDVDEAHVSESNIYEAFFGSNHIYEAFFGRNRIYKAFFGCNYIDKTFFRYNCCPFQPREACCSYRSYDRRPNKNVQLVPADSTDQSTLRNVSSIPTVYSSSALKPTSGVTTTSEQKRTDNSSSTGVMDDPQFNAVIYQIPPEDYPVISANPYWRSKSNRKMEIDRTKSPTTGKLRQITVKSKENTTWFPPTDYDRFNWKKKSSKDKAEYPMYATAHHKAPSTVPSSAPSTYFREWCFGSAFSEMCVRRKTTSPSVVGNMWKNMEKTASRPKRKENDKEKVTNMRQLKENGSKEMRGIPQPKSREAKKVKSEPKQKENDNEKAMGKRKTKSRDRNSIKVTASPKKSTREQPEPDTKQYKVKSKKKKHKKRVSEVDNKTQETVEMRKDMSNEIQMMQNPFYHPKTEKLPKSPAKSNRDDNSRKSEELSTKTGHKSPSKEPEPSSRSKRDNNSDFDEAFVRHFKETRTVKDPDTSVARPPVNQTSEGIPPPVVKGVSQPEIPKAVKRVDKEGEGYDLELNPSELERMEKRRRLQRPEDDTLYDRNLLDCSTLRCSQSHRFNVQQVGRSSAGMSEKESDDGVSLKPGAVVTSSHSLTSTKSNFVIIKLLGEGGFGAVYRVHDQKDKSLEYAMKVEKKLERRKHSKLKMEIAILKLVSQERDGRSHFTKIIDRGRKDKFFFLVMQLVGKSLADLKIERPNRVFSLPTGIGASIQCLEAVEDLHKHGYIHRDLKPANYSCGLGECKRMIYILDFGIARRFLNNENALKTPRNVVGFKGTIRFASLACHRNSELGPKDDCESWFYLLLDLIAPAGLPWRKMSDKKDVQACKEECRSAKREKLFQSFRCKEEFGKLLDYIDSLKYHDKVDYSYIYQVLKLAAEVSGVNLDDPFDWETANPIEGSSMFVKSYLSELK</sequence>
<feature type="compositionally biased region" description="Basic and acidic residues" evidence="3">
    <location>
        <begin position="625"/>
        <end position="643"/>
    </location>
</feature>
<feature type="compositionally biased region" description="Basic and acidic residues" evidence="3">
    <location>
        <begin position="517"/>
        <end position="578"/>
    </location>
</feature>
<reference evidence="6" key="1">
    <citation type="submission" date="2023-06" db="EMBL/GenBank/DDBJ databases">
        <title>Genomic analysis of the entomopathogenic nematode Steinernema hermaphroditum.</title>
        <authorList>
            <person name="Schwarz E.M."/>
            <person name="Heppert J.K."/>
            <person name="Baniya A."/>
            <person name="Schwartz H.T."/>
            <person name="Tan C.-H."/>
            <person name="Antoshechkin I."/>
            <person name="Sternberg P.W."/>
            <person name="Goodrich-Blair H."/>
            <person name="Dillman A.R."/>
        </authorList>
    </citation>
    <scope>NUCLEOTIDE SEQUENCE</scope>
    <source>
        <strain evidence="6">PS9179</strain>
        <tissue evidence="6">Whole animal</tissue>
    </source>
</reference>
<dbReference type="PROSITE" id="PS50011">
    <property type="entry name" value="PROTEIN_KINASE_DOM"/>
    <property type="match status" value="1"/>
</dbReference>
<keyword evidence="7" id="KW-1185">Reference proteome</keyword>
<evidence type="ECO:0000259" key="5">
    <source>
        <dbReference type="PROSITE" id="PS50011"/>
    </source>
</evidence>
<feature type="region of interest" description="Disordered" evidence="3">
    <location>
        <begin position="511"/>
        <end position="748"/>
    </location>
</feature>
<feature type="region of interest" description="Disordered" evidence="3">
    <location>
        <begin position="359"/>
        <end position="382"/>
    </location>
</feature>